<dbReference type="EMBL" id="MASU01000014">
    <property type="protein sequence ID" value="PXY21986.1"/>
    <property type="molecule type" value="Genomic_DNA"/>
</dbReference>
<protein>
    <submittedName>
        <fullName evidence="2">Uncharacterized protein</fullName>
    </submittedName>
</protein>
<gene>
    <name evidence="2" type="ORF">BA062_31105</name>
</gene>
<proteinExistence type="predicted"/>
<dbReference type="RefSeq" id="WP_110342781.1">
    <property type="nucleotide sequence ID" value="NZ_MASU01000014.1"/>
</dbReference>
<dbReference type="AlphaFoldDB" id="A0A318LFE1"/>
<feature type="compositionally biased region" description="Low complexity" evidence="1">
    <location>
        <begin position="31"/>
        <end position="47"/>
    </location>
</feature>
<evidence type="ECO:0000313" key="2">
    <source>
        <dbReference type="EMBL" id="PXY21986.1"/>
    </source>
</evidence>
<name>A0A318LFE1_9PSEU</name>
<feature type="compositionally biased region" description="Basic and acidic residues" evidence="1">
    <location>
        <begin position="1"/>
        <end position="21"/>
    </location>
</feature>
<evidence type="ECO:0000256" key="1">
    <source>
        <dbReference type="SAM" id="MobiDB-lite"/>
    </source>
</evidence>
<comment type="caution">
    <text evidence="2">The sequence shown here is derived from an EMBL/GenBank/DDBJ whole genome shotgun (WGS) entry which is preliminary data.</text>
</comment>
<keyword evidence="3" id="KW-1185">Reference proteome</keyword>
<dbReference type="OrthoDB" id="9954420at2"/>
<organism evidence="2 3">
    <name type="scientific">Prauserella flavalba</name>
    <dbReference type="NCBI Taxonomy" id="1477506"/>
    <lineage>
        <taxon>Bacteria</taxon>
        <taxon>Bacillati</taxon>
        <taxon>Actinomycetota</taxon>
        <taxon>Actinomycetes</taxon>
        <taxon>Pseudonocardiales</taxon>
        <taxon>Pseudonocardiaceae</taxon>
        <taxon>Prauserella</taxon>
    </lineage>
</organism>
<evidence type="ECO:0000313" key="3">
    <source>
        <dbReference type="Proteomes" id="UP000247892"/>
    </source>
</evidence>
<reference evidence="2 3" key="1">
    <citation type="submission" date="2016-07" db="EMBL/GenBank/DDBJ databases">
        <title>Draft genome sequence of Prauserella sp. YIM 121212, isolated from alkaline soil.</title>
        <authorList>
            <person name="Ruckert C."/>
            <person name="Albersmeier A."/>
            <person name="Jiang C.-L."/>
            <person name="Jiang Y."/>
            <person name="Kalinowski J."/>
            <person name="Schneider O."/>
            <person name="Winkler A."/>
            <person name="Zotchev S.B."/>
        </authorList>
    </citation>
    <scope>NUCLEOTIDE SEQUENCE [LARGE SCALE GENOMIC DNA]</scope>
    <source>
        <strain evidence="2 3">YIM 121212</strain>
    </source>
</reference>
<dbReference type="Proteomes" id="UP000247892">
    <property type="component" value="Unassembled WGS sequence"/>
</dbReference>
<sequence>MSDNHDLVPHADADEQRRPVGEGDAGTPSEVAVPLEADPADAAEQAASVPFDEEDGPATTGGPE</sequence>
<accession>A0A318LFE1</accession>
<feature type="region of interest" description="Disordered" evidence="1">
    <location>
        <begin position="1"/>
        <end position="64"/>
    </location>
</feature>